<feature type="transmembrane region" description="Helical" evidence="8">
    <location>
        <begin position="34"/>
        <end position="52"/>
    </location>
</feature>
<dbReference type="CDD" id="cd16015">
    <property type="entry name" value="LTA_synthase"/>
    <property type="match status" value="1"/>
</dbReference>
<protein>
    <submittedName>
        <fullName evidence="10">Sulfatase</fullName>
    </submittedName>
</protein>
<organism evidence="10 11">
    <name type="scientific">Roseburia faecis</name>
    <dbReference type="NCBI Taxonomy" id="301302"/>
    <lineage>
        <taxon>Bacteria</taxon>
        <taxon>Bacillati</taxon>
        <taxon>Bacillota</taxon>
        <taxon>Clostridia</taxon>
        <taxon>Lachnospirales</taxon>
        <taxon>Lachnospiraceae</taxon>
        <taxon>Roseburia</taxon>
    </lineage>
</organism>
<evidence type="ECO:0000313" key="11">
    <source>
        <dbReference type="Proteomes" id="UP000049979"/>
    </source>
</evidence>
<name>A0A0M6WZM1_9FIRM</name>
<sequence length="713" mass="79794">MKKFFSIIKEKLFTRVEKQHSEAYLRRISFLNKYSLLFHMLISCGIVFIVEVLSRRSFLSAGSFVGMHTGAFFYNAFIVFASLSFVYLFRRRAFWRIIISGFWVLLGIINGCILSNRVTPFGFTDLKCINDLFAMNNTNYFTAEEATIVVIGLGLFLLFCVALFIKGPRYQGKTHKIVVVGAIVSVLFVGLPVTTSAAQNANVVASYFSNIAQGYENYGFIYGFSSSVVDRGMSKPDDYSEQKIASIEKNVNDTKKETTVTKKNAPNIICILLESFCDPDEIKFLNYNQDPIPTFHNLEKNYTSGYLTVPVVGAGTANTEFEVLSGMSMQYFGTGEYPYKTILKKTDCESTAADLASIGYGTHAVHNNGGNFYSRVNAFSMMGFDTFTSKELMNIQSYTPNGSWATDDILVPETIKTLDSTPNQPDFTYTITVGTHGDYPKTPVIANPVYTVSGVDDEEKKNQWTYYINQLNEVDTFMNDLITELSKRDEDTIVVAFGDHLPTMGLEDSDMKSGDIYKTKYVTWNNMGLKKQDADLYAYQLMASITDSTGIHEGTILNYHQTQMNNTDHTAYLDGLDNLQYDILYGNRYCYDGKDKYPATDIVMGIDDVTVSETSDSIGGSEVFVYGNNFTKWSKVFVNDEKVNTTFSNSGCLIIPKDSVKDGDTIKVCQMGSNSTIFRESNTYTYKDPAVEETVTGTESDSNTESTVSESQK</sequence>
<dbReference type="SUPFAM" id="SSF81296">
    <property type="entry name" value="E set domains"/>
    <property type="match status" value="1"/>
</dbReference>
<keyword evidence="3" id="KW-1003">Cell membrane</keyword>
<dbReference type="InterPro" id="IPR014756">
    <property type="entry name" value="Ig_E-set"/>
</dbReference>
<gene>
    <name evidence="10" type="ORF">M72_17631</name>
</gene>
<evidence type="ECO:0000259" key="9">
    <source>
        <dbReference type="Pfam" id="PF00884"/>
    </source>
</evidence>
<keyword evidence="5 8" id="KW-1133">Transmembrane helix</keyword>
<comment type="pathway">
    <text evidence="2">Cell wall biogenesis; lipoteichoic acid biosynthesis.</text>
</comment>
<evidence type="ECO:0000256" key="3">
    <source>
        <dbReference type="ARBA" id="ARBA00022475"/>
    </source>
</evidence>
<keyword evidence="4 8" id="KW-0812">Transmembrane</keyword>
<dbReference type="AlphaFoldDB" id="A0A0M6WZM1"/>
<evidence type="ECO:0000256" key="2">
    <source>
        <dbReference type="ARBA" id="ARBA00004936"/>
    </source>
</evidence>
<proteinExistence type="predicted"/>
<keyword evidence="6 8" id="KW-0472">Membrane</keyword>
<dbReference type="GO" id="GO:0005886">
    <property type="term" value="C:plasma membrane"/>
    <property type="evidence" value="ECO:0007669"/>
    <property type="project" value="UniProtKB-SubCell"/>
</dbReference>
<dbReference type="PANTHER" id="PTHR47371">
    <property type="entry name" value="LIPOTEICHOIC ACID SYNTHASE"/>
    <property type="match status" value="1"/>
</dbReference>
<feature type="region of interest" description="Disordered" evidence="7">
    <location>
        <begin position="690"/>
        <end position="713"/>
    </location>
</feature>
<feature type="transmembrane region" description="Helical" evidence="8">
    <location>
        <begin position="97"/>
        <end position="116"/>
    </location>
</feature>
<dbReference type="EMBL" id="CVRR01000082">
    <property type="protein sequence ID" value="CRL42948.1"/>
    <property type="molecule type" value="Genomic_DNA"/>
</dbReference>
<dbReference type="Gene3D" id="3.40.720.10">
    <property type="entry name" value="Alkaline Phosphatase, subunit A"/>
    <property type="match status" value="1"/>
</dbReference>
<dbReference type="OrthoDB" id="243547at2"/>
<keyword evidence="11" id="KW-1185">Reference proteome</keyword>
<feature type="transmembrane region" description="Helical" evidence="8">
    <location>
        <begin position="146"/>
        <end position="165"/>
    </location>
</feature>
<feature type="transmembrane region" description="Helical" evidence="8">
    <location>
        <begin position="72"/>
        <end position="90"/>
    </location>
</feature>
<dbReference type="Proteomes" id="UP000049979">
    <property type="component" value="Unassembled WGS sequence"/>
</dbReference>
<dbReference type="InterPro" id="IPR050448">
    <property type="entry name" value="OpgB/LTA_synthase_biosynth"/>
</dbReference>
<evidence type="ECO:0000313" key="10">
    <source>
        <dbReference type="EMBL" id="CRL42948.1"/>
    </source>
</evidence>
<evidence type="ECO:0000256" key="1">
    <source>
        <dbReference type="ARBA" id="ARBA00004651"/>
    </source>
</evidence>
<evidence type="ECO:0000256" key="6">
    <source>
        <dbReference type="ARBA" id="ARBA00023136"/>
    </source>
</evidence>
<comment type="subcellular location">
    <subcellularLocation>
        <location evidence="1">Cell membrane</location>
        <topology evidence="1">Multi-pass membrane protein</topology>
    </subcellularLocation>
</comment>
<feature type="domain" description="Sulfatase N-terminal" evidence="9">
    <location>
        <begin position="266"/>
        <end position="534"/>
    </location>
</feature>
<evidence type="ECO:0000256" key="4">
    <source>
        <dbReference type="ARBA" id="ARBA00022692"/>
    </source>
</evidence>
<dbReference type="STRING" id="301302.ERS852420_03123"/>
<dbReference type="PANTHER" id="PTHR47371:SF3">
    <property type="entry name" value="PHOSPHOGLYCEROL TRANSFERASE I"/>
    <property type="match status" value="1"/>
</dbReference>
<dbReference type="SUPFAM" id="SSF53649">
    <property type="entry name" value="Alkaline phosphatase-like"/>
    <property type="match status" value="1"/>
</dbReference>
<dbReference type="RefSeq" id="WP_055068847.1">
    <property type="nucleotide sequence ID" value="NZ_CP173697.1"/>
</dbReference>
<evidence type="ECO:0000256" key="8">
    <source>
        <dbReference type="SAM" id="Phobius"/>
    </source>
</evidence>
<feature type="transmembrane region" description="Helical" evidence="8">
    <location>
        <begin position="177"/>
        <end position="198"/>
    </location>
</feature>
<accession>A0A0M6WZM1</accession>
<reference evidence="11" key="1">
    <citation type="submission" date="2015-05" db="EMBL/GenBank/DDBJ databases">
        <authorList>
            <consortium name="Pathogen Informatics"/>
        </authorList>
    </citation>
    <scope>NUCLEOTIDE SEQUENCE [LARGE SCALE GENOMIC DNA]</scope>
    <source>
        <strain evidence="11">M72</strain>
    </source>
</reference>
<evidence type="ECO:0000256" key="5">
    <source>
        <dbReference type="ARBA" id="ARBA00022989"/>
    </source>
</evidence>
<feature type="compositionally biased region" description="Polar residues" evidence="7">
    <location>
        <begin position="695"/>
        <end position="713"/>
    </location>
</feature>
<dbReference type="InterPro" id="IPR017850">
    <property type="entry name" value="Alkaline_phosphatase_core_sf"/>
</dbReference>
<dbReference type="InterPro" id="IPR000917">
    <property type="entry name" value="Sulfatase_N"/>
</dbReference>
<dbReference type="Pfam" id="PF00884">
    <property type="entry name" value="Sulfatase"/>
    <property type="match status" value="1"/>
</dbReference>
<evidence type="ECO:0000256" key="7">
    <source>
        <dbReference type="SAM" id="MobiDB-lite"/>
    </source>
</evidence>